<evidence type="ECO:0000313" key="2">
    <source>
        <dbReference type="Proteomes" id="UP000053937"/>
    </source>
</evidence>
<organism evidence="1 2">
    <name type="scientific">Chlorobium limicola</name>
    <dbReference type="NCBI Taxonomy" id="1092"/>
    <lineage>
        <taxon>Bacteria</taxon>
        <taxon>Pseudomonadati</taxon>
        <taxon>Chlorobiota</taxon>
        <taxon>Chlorobiia</taxon>
        <taxon>Chlorobiales</taxon>
        <taxon>Chlorobiaceae</taxon>
        <taxon>Chlorobium/Pelodictyon group</taxon>
        <taxon>Chlorobium</taxon>
    </lineage>
</organism>
<comment type="caution">
    <text evidence="1">The sequence shown here is derived from an EMBL/GenBank/DDBJ whole genome shotgun (WGS) entry which is preliminary data.</text>
</comment>
<evidence type="ECO:0000313" key="1">
    <source>
        <dbReference type="EMBL" id="KUL20700.1"/>
    </source>
</evidence>
<dbReference type="OrthoDB" id="595092at2"/>
<name>A0A101J5P9_CHLLI</name>
<dbReference type="RefSeq" id="WP_059139489.1">
    <property type="nucleotide sequence ID" value="NZ_LMBR01000219.1"/>
</dbReference>
<reference evidence="1 2" key="1">
    <citation type="submission" date="2015-10" db="EMBL/GenBank/DDBJ databases">
        <title>Draft Genome Sequence of Chlorobium limicola strain Frasassi Growing under Artificial Lighting in the Frasassi Cave System.</title>
        <authorList>
            <person name="Mansor M."/>
            <person name="Macalady J."/>
        </authorList>
    </citation>
    <scope>NUCLEOTIDE SEQUENCE [LARGE SCALE GENOMIC DNA]</scope>
    <source>
        <strain evidence="1 2">Frasassi</strain>
    </source>
</reference>
<protein>
    <submittedName>
        <fullName evidence="1">Uncharacterized protein</fullName>
    </submittedName>
</protein>
<proteinExistence type="predicted"/>
<gene>
    <name evidence="1" type="ORF">ASB62_08600</name>
</gene>
<dbReference type="Proteomes" id="UP000053937">
    <property type="component" value="Unassembled WGS sequence"/>
</dbReference>
<accession>A0A101J5P9</accession>
<keyword evidence="2" id="KW-1185">Reference proteome</keyword>
<dbReference type="EMBL" id="LMBR01000219">
    <property type="protein sequence ID" value="KUL20700.1"/>
    <property type="molecule type" value="Genomic_DNA"/>
</dbReference>
<dbReference type="AlphaFoldDB" id="A0A101J5P9"/>
<sequence length="119" mass="13204">MSQSINLHQDERFAGVLADLQSIAKELVETDRLVPLVGTGESDVVIEFGSYGEGEKAEPSILIKITSPKEFDGDECLLDDFEDYVISRLEVASRKWSQEATDLLGDDRQVILLINGEEC</sequence>